<evidence type="ECO:0000313" key="4">
    <source>
        <dbReference type="Proteomes" id="UP001500729"/>
    </source>
</evidence>
<evidence type="ECO:0000313" key="3">
    <source>
        <dbReference type="EMBL" id="GAA0512303.1"/>
    </source>
</evidence>
<protein>
    <submittedName>
        <fullName evidence="3">SRPBCC family protein</fullName>
    </submittedName>
</protein>
<sequence length="157" mass="17888">MSPTDDLVVTTPSDLEVRMSRVFDAPRDLVFAAHGKCEHIKRWWGRGNPLDCEMDFRPGGRYRFVEHAPDGEDYAFRGEYLEIVEPEKLSYTFEFEGMPGHVCVDTLVFEEHDGKTTLTSTTRFDSVEDRDGMINSGMEEGANESMRALDALLATWK</sequence>
<dbReference type="InterPro" id="IPR013538">
    <property type="entry name" value="ASHA1/2-like_C"/>
</dbReference>
<dbReference type="InterPro" id="IPR023393">
    <property type="entry name" value="START-like_dom_sf"/>
</dbReference>
<accession>A0ABN1C5N1</accession>
<dbReference type="Pfam" id="PF08327">
    <property type="entry name" value="AHSA1"/>
    <property type="match status" value="1"/>
</dbReference>
<name>A0ABN1C5N1_SACER</name>
<organism evidence="3 4">
    <name type="scientific">Saccharopolyspora erythraea</name>
    <name type="common">Streptomyces erythraeus</name>
    <dbReference type="NCBI Taxonomy" id="1836"/>
    <lineage>
        <taxon>Bacteria</taxon>
        <taxon>Bacillati</taxon>
        <taxon>Actinomycetota</taxon>
        <taxon>Actinomycetes</taxon>
        <taxon>Pseudonocardiales</taxon>
        <taxon>Pseudonocardiaceae</taxon>
        <taxon>Saccharopolyspora</taxon>
    </lineage>
</organism>
<dbReference type="Proteomes" id="UP001500729">
    <property type="component" value="Unassembled WGS sequence"/>
</dbReference>
<comment type="similarity">
    <text evidence="1">Belongs to the AHA1 family.</text>
</comment>
<gene>
    <name evidence="3" type="ORF">GCM10009533_08910</name>
</gene>
<keyword evidence="4" id="KW-1185">Reference proteome</keyword>
<dbReference type="Gene3D" id="3.30.530.20">
    <property type="match status" value="1"/>
</dbReference>
<dbReference type="CDD" id="cd07826">
    <property type="entry name" value="SRPBCC_CalC_Aha1-like_9"/>
    <property type="match status" value="1"/>
</dbReference>
<evidence type="ECO:0000259" key="2">
    <source>
        <dbReference type="Pfam" id="PF08327"/>
    </source>
</evidence>
<dbReference type="RefSeq" id="WP_009943235.1">
    <property type="nucleotide sequence ID" value="NZ_BAAAGS010000004.1"/>
</dbReference>
<dbReference type="EMBL" id="BAAAGS010000004">
    <property type="protein sequence ID" value="GAA0512303.1"/>
    <property type="molecule type" value="Genomic_DNA"/>
</dbReference>
<reference evidence="3 4" key="1">
    <citation type="journal article" date="2019" name="Int. J. Syst. Evol. Microbiol.">
        <title>The Global Catalogue of Microorganisms (GCM) 10K type strain sequencing project: providing services to taxonomists for standard genome sequencing and annotation.</title>
        <authorList>
            <consortium name="The Broad Institute Genomics Platform"/>
            <consortium name="The Broad Institute Genome Sequencing Center for Infectious Disease"/>
            <person name="Wu L."/>
            <person name="Ma J."/>
        </authorList>
    </citation>
    <scope>NUCLEOTIDE SEQUENCE [LARGE SCALE GENOMIC DNA]</scope>
    <source>
        <strain evidence="3 4">JCM 10303</strain>
    </source>
</reference>
<evidence type="ECO:0000256" key="1">
    <source>
        <dbReference type="ARBA" id="ARBA00006817"/>
    </source>
</evidence>
<feature type="domain" description="Activator of Hsp90 ATPase homologue 1/2-like C-terminal" evidence="2">
    <location>
        <begin position="24"/>
        <end position="153"/>
    </location>
</feature>
<comment type="caution">
    <text evidence="3">The sequence shown here is derived from an EMBL/GenBank/DDBJ whole genome shotgun (WGS) entry which is preliminary data.</text>
</comment>
<dbReference type="SUPFAM" id="SSF55961">
    <property type="entry name" value="Bet v1-like"/>
    <property type="match status" value="1"/>
</dbReference>
<proteinExistence type="inferred from homology"/>